<organism evidence="9 10">
    <name type="scientific">Tribolium castaneum</name>
    <name type="common">Red flour beetle</name>
    <dbReference type="NCBI Taxonomy" id="7070"/>
    <lineage>
        <taxon>Eukaryota</taxon>
        <taxon>Metazoa</taxon>
        <taxon>Ecdysozoa</taxon>
        <taxon>Arthropoda</taxon>
        <taxon>Hexapoda</taxon>
        <taxon>Insecta</taxon>
        <taxon>Pterygota</taxon>
        <taxon>Neoptera</taxon>
        <taxon>Endopterygota</taxon>
        <taxon>Coleoptera</taxon>
        <taxon>Polyphaga</taxon>
        <taxon>Cucujiformia</taxon>
        <taxon>Tenebrionidae</taxon>
        <taxon>Tenebrionidae incertae sedis</taxon>
        <taxon>Tribolium</taxon>
    </lineage>
</organism>
<dbReference type="eggNOG" id="KOG3720">
    <property type="taxonomic scope" value="Eukaryota"/>
</dbReference>
<dbReference type="HOGENOM" id="CLU_030431_1_1_1"/>
<evidence type="ECO:0000256" key="1">
    <source>
        <dbReference type="ARBA" id="ARBA00000032"/>
    </source>
</evidence>
<dbReference type="InterPro" id="IPR050645">
    <property type="entry name" value="Histidine_acid_phosphatase"/>
</dbReference>
<dbReference type="PANTHER" id="PTHR11567:SF211">
    <property type="entry name" value="PROSTATIC ACID PHOSPHATASE"/>
    <property type="match status" value="1"/>
</dbReference>
<keyword evidence="5" id="KW-0378">Hydrolase</keyword>
<feature type="signal peptide" evidence="8">
    <location>
        <begin position="1"/>
        <end position="25"/>
    </location>
</feature>
<dbReference type="PANTHER" id="PTHR11567">
    <property type="entry name" value="ACID PHOSPHATASE-RELATED"/>
    <property type="match status" value="1"/>
</dbReference>
<dbReference type="Proteomes" id="UP000007266">
    <property type="component" value="Linkage group 4"/>
</dbReference>
<keyword evidence="10" id="KW-1185">Reference proteome</keyword>
<dbReference type="InParanoid" id="D2A1N0"/>
<dbReference type="OMA" id="RAMTDNM"/>
<reference evidence="9 10" key="2">
    <citation type="journal article" date="2010" name="Nucleic Acids Res.">
        <title>BeetleBase in 2010: revisions to provide comprehensive genomic information for Tribolium castaneum.</title>
        <authorList>
            <person name="Kim H.S."/>
            <person name="Murphy T."/>
            <person name="Xia J."/>
            <person name="Caragea D."/>
            <person name="Park Y."/>
            <person name="Beeman R.W."/>
            <person name="Lorenzen M.D."/>
            <person name="Butcher S."/>
            <person name="Manak J.R."/>
            <person name="Brown S.J."/>
        </authorList>
    </citation>
    <scope>GENOME REANNOTATION</scope>
    <source>
        <strain evidence="9 10">Georgia GA2</strain>
    </source>
</reference>
<dbReference type="OrthoDB" id="10257284at2759"/>
<dbReference type="KEGG" id="tca:659580"/>
<dbReference type="GO" id="GO:0016791">
    <property type="term" value="F:phosphatase activity"/>
    <property type="evidence" value="ECO:0000318"/>
    <property type="project" value="GO_Central"/>
</dbReference>
<accession>D2A1N0</accession>
<dbReference type="CDD" id="cd07061">
    <property type="entry name" value="HP_HAP_like"/>
    <property type="match status" value="1"/>
</dbReference>
<dbReference type="InterPro" id="IPR000560">
    <property type="entry name" value="His_Pase_clade-2"/>
</dbReference>
<dbReference type="STRING" id="7070.D2A1N0"/>
<gene>
    <name evidence="9" type="primary">AUGUSTUS-3.0.2_08418</name>
    <name evidence="9" type="ORF">TcasGA2_TC008418</name>
</gene>
<evidence type="ECO:0000256" key="7">
    <source>
        <dbReference type="ARBA" id="ARBA00023180"/>
    </source>
</evidence>
<sequence length="372" mass="42919">MQNHTVILKFSLTLLIIQLIKIASSNETNSTLRLVHVLFRHGDRTTDARTLYPKDPFINETYYPYGLGELTNKGKQKAYKVGKALRKRYGAFLGEIYSPDILEAQSSDTNRTKTSLQLVLTGLFPPVGDQIWESGLNWQPIPFNVLPRRQDSIFFGLTCSTFKQKFTEIVTAPKWQKEFKKHKTTFDYIAENTGLEVNNYFDVFHLYLCLTTEKEFGFTLPEWTKNVYPQPLKDFAIKTYELMSATSELRRLSSGGMLKKIVDDSKAKISGELVPKNRKIFLYSGHEVNLANMLHTLDVFEPQIPPYSSYILFELHVINRVPGFKIYYEDYTSTQPQPIKLPACDEFCPLDQFIDLLSEYFPRQDACNGNHK</sequence>
<dbReference type="SUPFAM" id="SSF53254">
    <property type="entry name" value="Phosphoglycerate mutase-like"/>
    <property type="match status" value="1"/>
</dbReference>
<comment type="catalytic activity">
    <reaction evidence="1">
        <text>a phosphate monoester + H2O = an alcohol + phosphate</text>
        <dbReference type="Rhea" id="RHEA:15017"/>
        <dbReference type="ChEBI" id="CHEBI:15377"/>
        <dbReference type="ChEBI" id="CHEBI:30879"/>
        <dbReference type="ChEBI" id="CHEBI:43474"/>
        <dbReference type="ChEBI" id="CHEBI:67140"/>
        <dbReference type="EC" id="3.1.3.2"/>
    </reaction>
</comment>
<dbReference type="AlphaFoldDB" id="D2A1N0"/>
<dbReference type="Pfam" id="PF00328">
    <property type="entry name" value="His_Phos_2"/>
    <property type="match status" value="1"/>
</dbReference>
<evidence type="ECO:0000256" key="3">
    <source>
        <dbReference type="ARBA" id="ARBA00012646"/>
    </source>
</evidence>
<evidence type="ECO:0000256" key="4">
    <source>
        <dbReference type="ARBA" id="ARBA00022729"/>
    </source>
</evidence>
<dbReference type="InterPro" id="IPR029033">
    <property type="entry name" value="His_PPase_superfam"/>
</dbReference>
<keyword evidence="7" id="KW-0325">Glycoprotein</keyword>
<reference evidence="9 10" key="1">
    <citation type="journal article" date="2008" name="Nature">
        <title>The genome of the model beetle and pest Tribolium castaneum.</title>
        <authorList>
            <consortium name="Tribolium Genome Sequencing Consortium"/>
            <person name="Richards S."/>
            <person name="Gibbs R.A."/>
            <person name="Weinstock G.M."/>
            <person name="Brown S.J."/>
            <person name="Denell R."/>
            <person name="Beeman R.W."/>
            <person name="Gibbs R."/>
            <person name="Beeman R.W."/>
            <person name="Brown S.J."/>
            <person name="Bucher G."/>
            <person name="Friedrich M."/>
            <person name="Grimmelikhuijzen C.J."/>
            <person name="Klingler M."/>
            <person name="Lorenzen M."/>
            <person name="Richards S."/>
            <person name="Roth S."/>
            <person name="Schroder R."/>
            <person name="Tautz D."/>
            <person name="Zdobnov E.M."/>
            <person name="Muzny D."/>
            <person name="Gibbs R.A."/>
            <person name="Weinstock G.M."/>
            <person name="Attaway T."/>
            <person name="Bell S."/>
            <person name="Buhay C.J."/>
            <person name="Chandrabose M.N."/>
            <person name="Chavez D."/>
            <person name="Clerk-Blankenburg K.P."/>
            <person name="Cree A."/>
            <person name="Dao M."/>
            <person name="Davis C."/>
            <person name="Chacko J."/>
            <person name="Dinh H."/>
            <person name="Dugan-Rocha S."/>
            <person name="Fowler G."/>
            <person name="Garner T.T."/>
            <person name="Garnes J."/>
            <person name="Gnirke A."/>
            <person name="Hawes A."/>
            <person name="Hernandez J."/>
            <person name="Hines S."/>
            <person name="Holder M."/>
            <person name="Hume J."/>
            <person name="Jhangiani S.N."/>
            <person name="Joshi V."/>
            <person name="Khan Z.M."/>
            <person name="Jackson L."/>
            <person name="Kovar C."/>
            <person name="Kowis A."/>
            <person name="Lee S."/>
            <person name="Lewis L.R."/>
            <person name="Margolis J."/>
            <person name="Morgan M."/>
            <person name="Nazareth L.V."/>
            <person name="Nguyen N."/>
            <person name="Okwuonu G."/>
            <person name="Parker D."/>
            <person name="Richards S."/>
            <person name="Ruiz S.J."/>
            <person name="Santibanez J."/>
            <person name="Savard J."/>
            <person name="Scherer S.E."/>
            <person name="Schneider B."/>
            <person name="Sodergren E."/>
            <person name="Tautz D."/>
            <person name="Vattahil S."/>
            <person name="Villasana D."/>
            <person name="White C.S."/>
            <person name="Wright R."/>
            <person name="Park Y."/>
            <person name="Beeman R.W."/>
            <person name="Lord J."/>
            <person name="Oppert B."/>
            <person name="Lorenzen M."/>
            <person name="Brown S."/>
            <person name="Wang L."/>
            <person name="Savard J."/>
            <person name="Tautz D."/>
            <person name="Richards S."/>
            <person name="Weinstock G."/>
            <person name="Gibbs R.A."/>
            <person name="Liu Y."/>
            <person name="Worley K."/>
            <person name="Weinstock G."/>
            <person name="Elsik C.G."/>
            <person name="Reese J.T."/>
            <person name="Elhaik E."/>
            <person name="Landan G."/>
            <person name="Graur D."/>
            <person name="Arensburger P."/>
            <person name="Atkinson P."/>
            <person name="Beeman R.W."/>
            <person name="Beidler J."/>
            <person name="Brown S.J."/>
            <person name="Demuth J.P."/>
            <person name="Drury D.W."/>
            <person name="Du Y.Z."/>
            <person name="Fujiwara H."/>
            <person name="Lorenzen M."/>
            <person name="Maselli V."/>
            <person name="Osanai M."/>
            <person name="Park Y."/>
            <person name="Robertson H.M."/>
            <person name="Tu Z."/>
            <person name="Wang J.J."/>
            <person name="Wang S."/>
            <person name="Richards S."/>
            <person name="Song H."/>
            <person name="Zhang L."/>
            <person name="Sodergren E."/>
            <person name="Werner D."/>
            <person name="Stanke M."/>
            <person name="Morgenstern B."/>
            <person name="Solovyev V."/>
            <person name="Kosarev P."/>
            <person name="Brown G."/>
            <person name="Chen H.C."/>
            <person name="Ermolaeva O."/>
            <person name="Hlavina W."/>
            <person name="Kapustin Y."/>
            <person name="Kiryutin B."/>
            <person name="Kitts P."/>
            <person name="Maglott D."/>
            <person name="Pruitt K."/>
            <person name="Sapojnikov V."/>
            <person name="Souvorov A."/>
            <person name="Mackey A.J."/>
            <person name="Waterhouse R.M."/>
            <person name="Wyder S."/>
            <person name="Zdobnov E.M."/>
            <person name="Zdobnov E.M."/>
            <person name="Wyder S."/>
            <person name="Kriventseva E.V."/>
            <person name="Kadowaki T."/>
            <person name="Bork P."/>
            <person name="Aranda M."/>
            <person name="Bao R."/>
            <person name="Beermann A."/>
            <person name="Berns N."/>
            <person name="Bolognesi R."/>
            <person name="Bonneton F."/>
            <person name="Bopp D."/>
            <person name="Brown S.J."/>
            <person name="Bucher G."/>
            <person name="Butts T."/>
            <person name="Chaumot A."/>
            <person name="Denell R.E."/>
            <person name="Ferrier D.E."/>
            <person name="Friedrich M."/>
            <person name="Gordon C.M."/>
            <person name="Jindra M."/>
            <person name="Klingler M."/>
            <person name="Lan Q."/>
            <person name="Lattorff H.M."/>
            <person name="Laudet V."/>
            <person name="von Levetsow C."/>
            <person name="Liu Z."/>
            <person name="Lutz R."/>
            <person name="Lynch J.A."/>
            <person name="da Fonseca R.N."/>
            <person name="Posnien N."/>
            <person name="Reuter R."/>
            <person name="Roth S."/>
            <person name="Savard J."/>
            <person name="Schinko J.B."/>
            <person name="Schmitt C."/>
            <person name="Schoppmeier M."/>
            <person name="Schroder R."/>
            <person name="Shippy T.D."/>
            <person name="Simonnet F."/>
            <person name="Marques-Souza H."/>
            <person name="Tautz D."/>
            <person name="Tomoyasu Y."/>
            <person name="Trauner J."/>
            <person name="Van der Zee M."/>
            <person name="Vervoort M."/>
            <person name="Wittkopp N."/>
            <person name="Wimmer E.A."/>
            <person name="Yang X."/>
            <person name="Jones A.K."/>
            <person name="Sattelle D.B."/>
            <person name="Ebert P.R."/>
            <person name="Nelson D."/>
            <person name="Scott J.G."/>
            <person name="Beeman R.W."/>
            <person name="Muthukrishnan S."/>
            <person name="Kramer K.J."/>
            <person name="Arakane Y."/>
            <person name="Beeman R.W."/>
            <person name="Zhu Q."/>
            <person name="Hogenkamp D."/>
            <person name="Dixit R."/>
            <person name="Oppert B."/>
            <person name="Jiang H."/>
            <person name="Zou Z."/>
            <person name="Marshall J."/>
            <person name="Elpidina E."/>
            <person name="Vinokurov K."/>
            <person name="Oppert C."/>
            <person name="Zou Z."/>
            <person name="Evans J."/>
            <person name="Lu Z."/>
            <person name="Zhao P."/>
            <person name="Sumathipala N."/>
            <person name="Altincicek B."/>
            <person name="Vilcinskas A."/>
            <person name="Williams M."/>
            <person name="Hultmark D."/>
            <person name="Hetru C."/>
            <person name="Jiang H."/>
            <person name="Grimmelikhuijzen C.J."/>
            <person name="Hauser F."/>
            <person name="Cazzamali G."/>
            <person name="Williamson M."/>
            <person name="Park Y."/>
            <person name="Li B."/>
            <person name="Tanaka Y."/>
            <person name="Predel R."/>
            <person name="Neupert S."/>
            <person name="Schachtner J."/>
            <person name="Verleyen P."/>
            <person name="Raible F."/>
            <person name="Bork P."/>
            <person name="Friedrich M."/>
            <person name="Walden K.K."/>
            <person name="Robertson H.M."/>
            <person name="Angeli S."/>
            <person name="Foret S."/>
            <person name="Bucher G."/>
            <person name="Schuetz S."/>
            <person name="Maleszka R."/>
            <person name="Wimmer E.A."/>
            <person name="Beeman R.W."/>
            <person name="Lorenzen M."/>
            <person name="Tomoyasu Y."/>
            <person name="Miller S.C."/>
            <person name="Grossmann D."/>
            <person name="Bucher G."/>
        </authorList>
    </citation>
    <scope>NUCLEOTIDE SEQUENCE [LARGE SCALE GENOMIC DNA]</scope>
    <source>
        <strain evidence="9 10">Georgia GA2</strain>
    </source>
</reference>
<protein>
    <recommendedName>
        <fullName evidence="3">acid phosphatase</fullName>
        <ecNumber evidence="3">3.1.3.2</ecNumber>
    </recommendedName>
</protein>
<evidence type="ECO:0000313" key="9">
    <source>
        <dbReference type="EMBL" id="EFA02696.1"/>
    </source>
</evidence>
<evidence type="ECO:0000256" key="6">
    <source>
        <dbReference type="ARBA" id="ARBA00023157"/>
    </source>
</evidence>
<feature type="chain" id="PRO_5003027346" description="acid phosphatase" evidence="8">
    <location>
        <begin position="26"/>
        <end position="372"/>
    </location>
</feature>
<keyword evidence="4 8" id="KW-0732">Signal</keyword>
<dbReference type="EC" id="3.1.3.2" evidence="3"/>
<evidence type="ECO:0000256" key="2">
    <source>
        <dbReference type="ARBA" id="ARBA00005375"/>
    </source>
</evidence>
<name>D2A1N0_TRICA</name>
<evidence type="ECO:0000256" key="8">
    <source>
        <dbReference type="SAM" id="SignalP"/>
    </source>
</evidence>
<proteinExistence type="inferred from homology"/>
<keyword evidence="6" id="KW-1015">Disulfide bond</keyword>
<dbReference type="PhylomeDB" id="D2A1N0"/>
<evidence type="ECO:0000313" key="10">
    <source>
        <dbReference type="Proteomes" id="UP000007266"/>
    </source>
</evidence>
<dbReference type="Gene3D" id="3.40.50.1240">
    <property type="entry name" value="Phosphoglycerate mutase-like"/>
    <property type="match status" value="1"/>
</dbReference>
<evidence type="ECO:0000256" key="5">
    <source>
        <dbReference type="ARBA" id="ARBA00022801"/>
    </source>
</evidence>
<dbReference type="EMBL" id="KQ971338">
    <property type="protein sequence ID" value="EFA02696.1"/>
    <property type="molecule type" value="Genomic_DNA"/>
</dbReference>
<dbReference type="GO" id="GO:0003993">
    <property type="term" value="F:acid phosphatase activity"/>
    <property type="evidence" value="ECO:0007669"/>
    <property type="project" value="UniProtKB-EC"/>
</dbReference>
<comment type="similarity">
    <text evidence="2">Belongs to the histidine acid phosphatase family.</text>
</comment>